<dbReference type="EMBL" id="JAKZBV010000002">
    <property type="protein sequence ID" value="MCH6472390.1"/>
    <property type="molecule type" value="Genomic_DNA"/>
</dbReference>
<dbReference type="Pfam" id="PF01261">
    <property type="entry name" value="AP_endonuc_2"/>
    <property type="match status" value="1"/>
</dbReference>
<keyword evidence="2" id="KW-0119">Carbohydrate metabolism</keyword>
<protein>
    <submittedName>
        <fullName evidence="5">TIM barrel protein</fullName>
    </submittedName>
</protein>
<feature type="region of interest" description="Disordered" evidence="3">
    <location>
        <begin position="335"/>
        <end position="354"/>
    </location>
</feature>
<dbReference type="PANTHER" id="PTHR43489">
    <property type="entry name" value="ISOMERASE"/>
    <property type="match status" value="1"/>
</dbReference>
<dbReference type="InterPro" id="IPR050417">
    <property type="entry name" value="Sugar_Epim/Isomerase"/>
</dbReference>
<keyword evidence="1" id="KW-0413">Isomerase</keyword>
<keyword evidence="6" id="KW-1185">Reference proteome</keyword>
<feature type="domain" description="Xylose isomerase-like TIM barrel" evidence="4">
    <location>
        <begin position="30"/>
        <end position="259"/>
    </location>
</feature>
<dbReference type="InterPro" id="IPR013022">
    <property type="entry name" value="Xyl_isomerase-like_TIM-brl"/>
</dbReference>
<name>A0ABS9U7Z0_9MICC</name>
<evidence type="ECO:0000256" key="1">
    <source>
        <dbReference type="ARBA" id="ARBA00023235"/>
    </source>
</evidence>
<reference evidence="5 6" key="1">
    <citation type="submission" date="2022-03" db="EMBL/GenBank/DDBJ databases">
        <title>Sinomonas sp. isolated from a soil.</title>
        <authorList>
            <person name="Han J."/>
            <person name="Kim D.-U."/>
        </authorList>
    </citation>
    <scope>NUCLEOTIDE SEQUENCE [LARGE SCALE GENOMIC DNA]</scope>
    <source>
        <strain evidence="5 6">5-5</strain>
    </source>
</reference>
<dbReference type="InterPro" id="IPR036237">
    <property type="entry name" value="Xyl_isomerase-like_sf"/>
</dbReference>
<evidence type="ECO:0000313" key="5">
    <source>
        <dbReference type="EMBL" id="MCH6472390.1"/>
    </source>
</evidence>
<dbReference type="RefSeq" id="WP_241056558.1">
    <property type="nucleotide sequence ID" value="NZ_JAKZBV010000002.1"/>
</dbReference>
<dbReference type="Gene3D" id="3.20.20.150">
    <property type="entry name" value="Divalent-metal-dependent TIM barrel enzymes"/>
    <property type="match status" value="1"/>
</dbReference>
<proteinExistence type="predicted"/>
<evidence type="ECO:0000259" key="4">
    <source>
        <dbReference type="Pfam" id="PF01261"/>
    </source>
</evidence>
<accession>A0ABS9U7Z0</accession>
<dbReference type="PANTHER" id="PTHR43489:SF6">
    <property type="entry name" value="HYDROXYPYRUVATE ISOMERASE-RELATED"/>
    <property type="match status" value="1"/>
</dbReference>
<comment type="caution">
    <text evidence="5">The sequence shown here is derived from an EMBL/GenBank/DDBJ whole genome shotgun (WGS) entry which is preliminary data.</text>
</comment>
<evidence type="ECO:0000313" key="6">
    <source>
        <dbReference type="Proteomes" id="UP001202922"/>
    </source>
</evidence>
<sequence>MAVFPGTCLPLALNCSSVLSHLPLLRQPSAAAAAGFEEIELWWPYPDPYPSRRDMDRLVAAVEDAGVRVGLLNLFGGDLWAGERGFACIPGREQDFMASLDSALELGGRLGVKVFNPMYGLRVPGATADDQERTAVANLAQAAQRAGDLGATLTLEPLSALPAYPLATAASALSIIERVRDQGAANIGLLADFYHLSFGGEDMTAVIRRRAPDFARIQIADAPGRGCPGSGSLPLEEWVQAAFEAGYAGGVGLEYRTDEPDTCFSWLTDSPERNRAHCPEAGAAVELCRGGFLVRRGIVETVMPDRSGFWLAAEGVEPRAFVHLDYQDVEIGAAPAMSTETGEGRGSSPLATGRALSSSAASALGRAKPRFLKDSIKS</sequence>
<evidence type="ECO:0000256" key="3">
    <source>
        <dbReference type="SAM" id="MobiDB-lite"/>
    </source>
</evidence>
<evidence type="ECO:0000256" key="2">
    <source>
        <dbReference type="ARBA" id="ARBA00023277"/>
    </source>
</evidence>
<organism evidence="5 6">
    <name type="scientific">Sinomonas terrae</name>
    <dbReference type="NCBI Taxonomy" id="2908838"/>
    <lineage>
        <taxon>Bacteria</taxon>
        <taxon>Bacillati</taxon>
        <taxon>Actinomycetota</taxon>
        <taxon>Actinomycetes</taxon>
        <taxon>Micrococcales</taxon>
        <taxon>Micrococcaceae</taxon>
        <taxon>Sinomonas</taxon>
    </lineage>
</organism>
<dbReference type="Proteomes" id="UP001202922">
    <property type="component" value="Unassembled WGS sequence"/>
</dbReference>
<dbReference type="SUPFAM" id="SSF51658">
    <property type="entry name" value="Xylose isomerase-like"/>
    <property type="match status" value="1"/>
</dbReference>
<gene>
    <name evidence="5" type="ORF">L0M17_20895</name>
</gene>